<dbReference type="PANTHER" id="PTHR48475:SF2">
    <property type="entry name" value="RIBONUCLEASE H"/>
    <property type="match status" value="1"/>
</dbReference>
<name>A0AAV2DWC4_9ROSI</name>
<accession>A0AAV2DWC4</accession>
<reference evidence="1 2" key="1">
    <citation type="submission" date="2024-04" db="EMBL/GenBank/DDBJ databases">
        <authorList>
            <person name="Fracassetti M."/>
        </authorList>
    </citation>
    <scope>NUCLEOTIDE SEQUENCE [LARGE SCALE GENOMIC DNA]</scope>
</reference>
<evidence type="ECO:0000313" key="1">
    <source>
        <dbReference type="EMBL" id="CAL1377914.1"/>
    </source>
</evidence>
<protein>
    <submittedName>
        <fullName evidence="1">Uncharacterized protein</fullName>
    </submittedName>
</protein>
<proteinExistence type="predicted"/>
<evidence type="ECO:0000313" key="2">
    <source>
        <dbReference type="Proteomes" id="UP001497516"/>
    </source>
</evidence>
<dbReference type="Proteomes" id="UP001497516">
    <property type="component" value="Chromosome 3"/>
</dbReference>
<dbReference type="PANTHER" id="PTHR48475">
    <property type="entry name" value="RIBONUCLEASE H"/>
    <property type="match status" value="1"/>
</dbReference>
<gene>
    <name evidence="1" type="ORF">LTRI10_LOCUS19532</name>
</gene>
<organism evidence="1 2">
    <name type="scientific">Linum trigynum</name>
    <dbReference type="NCBI Taxonomy" id="586398"/>
    <lineage>
        <taxon>Eukaryota</taxon>
        <taxon>Viridiplantae</taxon>
        <taxon>Streptophyta</taxon>
        <taxon>Embryophyta</taxon>
        <taxon>Tracheophyta</taxon>
        <taxon>Spermatophyta</taxon>
        <taxon>Magnoliopsida</taxon>
        <taxon>eudicotyledons</taxon>
        <taxon>Gunneridae</taxon>
        <taxon>Pentapetalae</taxon>
        <taxon>rosids</taxon>
        <taxon>fabids</taxon>
        <taxon>Malpighiales</taxon>
        <taxon>Linaceae</taxon>
        <taxon>Linum</taxon>
    </lineage>
</organism>
<keyword evidence="2" id="KW-1185">Reference proteome</keyword>
<dbReference type="AlphaFoldDB" id="A0AAV2DWC4"/>
<dbReference type="EMBL" id="OZ034816">
    <property type="protein sequence ID" value="CAL1377914.1"/>
    <property type="molecule type" value="Genomic_DNA"/>
</dbReference>
<sequence>MGTSHNPQDGYRRNPLALTYGSEVVAPEEMVLPSLRVQAYHPEANHQRLLKHLNMVESRREVAMERIMSEKAKVATSYNQKVKLRPLEEGDMVLKRDFQKKDEHGKLVGTWEGPFLIREKTSPNTFHLATMEGIPVSKMWNGMHLRKYHTDVV</sequence>